<gene>
    <name evidence="1" type="ORF">QEH52_19200</name>
</gene>
<proteinExistence type="predicted"/>
<reference evidence="1 2" key="1">
    <citation type="submission" date="2023-04" db="EMBL/GenBank/DDBJ databases">
        <title>A novel bacteria isolated from coastal sediment.</title>
        <authorList>
            <person name="Liu X.-J."/>
            <person name="Du Z.-J."/>
        </authorList>
    </citation>
    <scope>NUCLEOTIDE SEQUENCE [LARGE SCALE GENOMIC DNA]</scope>
    <source>
        <strain evidence="1 2">SDUM461003</strain>
    </source>
</reference>
<sequence>MDKIRIKEYRDSKWLDPRKFLVSLYEKQPFLQKIAKSEKELTLENQDLEIYRESREAALFCVGLGTALGCEVKFLYDEDQDRDFVVGVVSEKGMGLSDLQLKRLPPESLNPHIDLESIIAGLKKYVDSKDLVVAIMVSRNIELDLNEIKLPDSVKLREAYIFGAIDPNQSKWFIYGNLCSTDRAYLEYDYPQNDT</sequence>
<organism evidence="1 2">
    <name type="scientific">Thalassobacterium maritimum</name>
    <dbReference type="NCBI Taxonomy" id="3041265"/>
    <lineage>
        <taxon>Bacteria</taxon>
        <taxon>Pseudomonadati</taxon>
        <taxon>Verrucomicrobiota</taxon>
        <taxon>Opitutia</taxon>
        <taxon>Puniceicoccales</taxon>
        <taxon>Coraliomargaritaceae</taxon>
        <taxon>Thalassobacterium</taxon>
    </lineage>
</organism>
<dbReference type="EMBL" id="JARXHW010000105">
    <property type="protein sequence ID" value="MDQ8209654.1"/>
    <property type="molecule type" value="Genomic_DNA"/>
</dbReference>
<protein>
    <submittedName>
        <fullName evidence="1">Uncharacterized protein</fullName>
    </submittedName>
</protein>
<name>A0ABU1AZS9_9BACT</name>
<keyword evidence="2" id="KW-1185">Reference proteome</keyword>
<evidence type="ECO:0000313" key="1">
    <source>
        <dbReference type="EMBL" id="MDQ8209654.1"/>
    </source>
</evidence>
<dbReference type="RefSeq" id="WP_308952572.1">
    <property type="nucleotide sequence ID" value="NZ_JARXHW010000105.1"/>
</dbReference>
<accession>A0ABU1AZS9</accession>
<evidence type="ECO:0000313" key="2">
    <source>
        <dbReference type="Proteomes" id="UP001225316"/>
    </source>
</evidence>
<dbReference type="Proteomes" id="UP001225316">
    <property type="component" value="Unassembled WGS sequence"/>
</dbReference>
<comment type="caution">
    <text evidence="1">The sequence shown here is derived from an EMBL/GenBank/DDBJ whole genome shotgun (WGS) entry which is preliminary data.</text>
</comment>